<dbReference type="InterPro" id="IPR056133">
    <property type="entry name" value="DUF7716"/>
</dbReference>
<organism evidence="2 3">
    <name type="scientific">Kingella potus</name>
    <dbReference type="NCBI Taxonomy" id="265175"/>
    <lineage>
        <taxon>Bacteria</taxon>
        <taxon>Pseudomonadati</taxon>
        <taxon>Pseudomonadota</taxon>
        <taxon>Betaproteobacteria</taxon>
        <taxon>Neisseriales</taxon>
        <taxon>Neisseriaceae</taxon>
        <taxon>Kingella</taxon>
    </lineage>
</organism>
<dbReference type="Pfam" id="PF24832">
    <property type="entry name" value="DUF7716"/>
    <property type="match status" value="1"/>
</dbReference>
<reference evidence="2 3" key="1">
    <citation type="submission" date="2018-06" db="EMBL/GenBank/DDBJ databases">
        <authorList>
            <consortium name="Pathogen Informatics"/>
            <person name="Doyle S."/>
        </authorList>
    </citation>
    <scope>NUCLEOTIDE SEQUENCE [LARGE SCALE GENOMIC DNA]</scope>
    <source>
        <strain evidence="2 3">NCTC13336</strain>
    </source>
</reference>
<evidence type="ECO:0000313" key="3">
    <source>
        <dbReference type="Proteomes" id="UP000254293"/>
    </source>
</evidence>
<protein>
    <recommendedName>
        <fullName evidence="1">DUF7716 domain-containing protein</fullName>
    </recommendedName>
</protein>
<gene>
    <name evidence="2" type="ORF">NCTC13336_02024</name>
</gene>
<keyword evidence="3" id="KW-1185">Reference proteome</keyword>
<name>A0A377R4D1_9NEIS</name>
<feature type="domain" description="DUF7716" evidence="1">
    <location>
        <begin position="51"/>
        <end position="127"/>
    </location>
</feature>
<evidence type="ECO:0000313" key="2">
    <source>
        <dbReference type="EMBL" id="STR03129.1"/>
    </source>
</evidence>
<evidence type="ECO:0000259" key="1">
    <source>
        <dbReference type="Pfam" id="PF24832"/>
    </source>
</evidence>
<dbReference type="EMBL" id="UGJJ01000003">
    <property type="protein sequence ID" value="STR03129.1"/>
    <property type="molecule type" value="Genomic_DNA"/>
</dbReference>
<sequence length="128" mass="15052">MNPFAIQTKYRLFDLIDFVVDATKKNISDGRDYFEYRDIFIENISIDLADDPYCFVDEPLDDDLIDEDENPEGYSDFVISNKLKLLYYGQQFVSVIENSLLQKNEASIGEIVQNLKFYSKHDTYMDMK</sequence>
<proteinExistence type="predicted"/>
<dbReference type="Proteomes" id="UP000254293">
    <property type="component" value="Unassembled WGS sequence"/>
</dbReference>
<dbReference type="AlphaFoldDB" id="A0A377R4D1"/>
<accession>A0A377R4D1</accession>